<feature type="region of interest" description="Disordered" evidence="1">
    <location>
        <begin position="193"/>
        <end position="238"/>
    </location>
</feature>
<proteinExistence type="predicted"/>
<feature type="compositionally biased region" description="Polar residues" evidence="1">
    <location>
        <begin position="357"/>
        <end position="375"/>
    </location>
</feature>
<dbReference type="AlphaFoldDB" id="A0A6V7S1T2"/>
<feature type="compositionally biased region" description="Low complexity" evidence="1">
    <location>
        <begin position="193"/>
        <end position="203"/>
    </location>
</feature>
<organism evidence="2 3">
    <name type="scientific">Plasmodium vinckei brucechwatti</name>
    <dbReference type="NCBI Taxonomy" id="119398"/>
    <lineage>
        <taxon>Eukaryota</taxon>
        <taxon>Sar</taxon>
        <taxon>Alveolata</taxon>
        <taxon>Apicomplexa</taxon>
        <taxon>Aconoidasida</taxon>
        <taxon>Haemosporida</taxon>
        <taxon>Plasmodiidae</taxon>
        <taxon>Plasmodium</taxon>
        <taxon>Plasmodium (Vinckeia)</taxon>
    </lineage>
</organism>
<evidence type="ECO:0000313" key="2">
    <source>
        <dbReference type="EMBL" id="CAD2090204.1"/>
    </source>
</evidence>
<accession>A0A6V7S1T2</accession>
<reference evidence="2 3" key="1">
    <citation type="submission" date="2020-08" db="EMBL/GenBank/DDBJ databases">
        <authorList>
            <person name="Ramaprasad A."/>
        </authorList>
    </citation>
    <scope>NUCLEOTIDE SEQUENCE [LARGE SCALE GENOMIC DNA]</scope>
</reference>
<feature type="compositionally biased region" description="Basic and acidic residues" evidence="1">
    <location>
        <begin position="204"/>
        <end position="214"/>
    </location>
</feature>
<gene>
    <name evidence="2" type="ORF">PVBDA_0801920</name>
</gene>
<evidence type="ECO:0000313" key="3">
    <source>
        <dbReference type="Proteomes" id="UP000515550"/>
    </source>
</evidence>
<sequence>MFLFKKKNIDKSKAPSNEKLNSVSNAQNGLKTKLDKKSSQDSENSSKDKKFFNIKKLKIFSRSKNKDIPKDNNKINVNNNGYNNIKDFKLTSNKNGMPIKRDASPDILHKDSPIFQKSQLSKSSTKSGKSKSESIKSGSLKSDSLKSDSLKSDSLKSDSLKSESIKSESIKSDGLKSEKSGSIFSKSKSFLSLNSDKMSSSSNEKIEAPTKKESSVTLNSVDSKNSKINSKELNKNEKSKNSAIMEKLTLKKIFKSPFNNTSKKTPENNNINEITDLKEKFKHAKSIFDKKVASKKSINSSYSKNDEDPSEKSIVKKIEIFNLINQKKNVKNKNFFMKKKPSLNKGDPKSILKKKSSNSTNLLNREPSVNNIQPPTSTIMASEIKEKKNELVERANKIENNQLKVSKDLNNIHDELYTGHPHTNHIVNKQILFNVDPPFLFAENSFALCPIMPISDVIEMIRSICEHNKDESIKKMNNCKENNQKISSTLVLSLGALDGDDDSLISNLNKRTELQKQNLKEAYDVVDPISEN</sequence>
<feature type="compositionally biased region" description="Basic and acidic residues" evidence="1">
    <location>
        <begin position="99"/>
        <end position="112"/>
    </location>
</feature>
<feature type="compositionally biased region" description="Polar residues" evidence="1">
    <location>
        <begin position="14"/>
        <end position="30"/>
    </location>
</feature>
<dbReference type="VEuPathDB" id="PlasmoDB:PVBDA_0801920"/>
<feature type="region of interest" description="Disordered" evidence="1">
    <location>
        <begin position="1"/>
        <end position="47"/>
    </location>
</feature>
<feature type="compositionally biased region" description="Basic and acidic residues" evidence="1">
    <location>
        <begin position="229"/>
        <end position="238"/>
    </location>
</feature>
<feature type="region of interest" description="Disordered" evidence="1">
    <location>
        <begin position="337"/>
        <end position="375"/>
    </location>
</feature>
<feature type="compositionally biased region" description="Basic and acidic residues" evidence="1">
    <location>
        <begin position="32"/>
        <end position="47"/>
    </location>
</feature>
<feature type="compositionally biased region" description="Low complexity" evidence="1">
    <location>
        <begin position="117"/>
        <end position="127"/>
    </location>
</feature>
<evidence type="ECO:0000256" key="1">
    <source>
        <dbReference type="SAM" id="MobiDB-lite"/>
    </source>
</evidence>
<dbReference type="EMBL" id="LR865386">
    <property type="protein sequence ID" value="CAD2090204.1"/>
    <property type="molecule type" value="Genomic_DNA"/>
</dbReference>
<name>A0A6V7S1T2_PLAVN</name>
<feature type="compositionally biased region" description="Low complexity" evidence="1">
    <location>
        <begin position="74"/>
        <end position="85"/>
    </location>
</feature>
<feature type="region of interest" description="Disordered" evidence="1">
    <location>
        <begin position="62"/>
        <end position="181"/>
    </location>
</feature>
<feature type="compositionally biased region" description="Basic and acidic residues" evidence="1">
    <location>
        <begin position="143"/>
        <end position="179"/>
    </location>
</feature>
<dbReference type="Proteomes" id="UP000515550">
    <property type="component" value="Chromosome PVBDA_08"/>
</dbReference>
<feature type="compositionally biased region" description="Basic and acidic residues" evidence="1">
    <location>
        <begin position="64"/>
        <end position="73"/>
    </location>
</feature>
<protein>
    <submittedName>
        <fullName evidence="2">Uncharacterized protein</fullName>
    </submittedName>
</protein>